<sequence>MRLGRWPGRAVRSASVLVGRWGALVACPAVAQPAAAACDAQGVAAVAAIATSGVVGAAARAVSVDRVVAQTCKPWPYDPAIRLAVIAFAGDAAVAAGERDFELRVAMLDTASGNVLAFYAQAMAEDACFELDAHSLRLDTARYDLSKGVRAIGVVVHSVARGPSCPEGRSNDALTLLVRDGRTLRPVLQNDLSHWSLLKGEVCSLAAGEVISEQANWSLAMSDNAHAGYADIVLSAKVVTTSSEVAADRTTEQTRRERELTRYNGQRYLPVA</sequence>
<dbReference type="RefSeq" id="WP_128416740.1">
    <property type="nucleotide sequence ID" value="NZ_MDEJ01000037.1"/>
</dbReference>
<dbReference type="Proteomes" id="UP000239939">
    <property type="component" value="Unassembled WGS sequence"/>
</dbReference>
<gene>
    <name evidence="2" type="ORF">XpopCFBP1817_08095</name>
</gene>
<keyword evidence="3" id="KW-1185">Reference proteome</keyword>
<proteinExistence type="predicted"/>
<reference evidence="3" key="1">
    <citation type="submission" date="2016-08" db="EMBL/GenBank/DDBJ databases">
        <authorList>
            <person name="Merda D."/>
            <person name="Briand M."/>
            <person name="Taghouti G."/>
            <person name="Carrere S."/>
            <person name="Gouzy J."/>
            <person name="Portier P."/>
            <person name="Jacques M.-A."/>
            <person name="Fischer-Le Saux M."/>
        </authorList>
    </citation>
    <scope>NUCLEOTIDE SEQUENCE [LARGE SCALE GENOMIC DNA]</scope>
    <source>
        <strain evidence="3">CFBP1817</strain>
    </source>
</reference>
<organism evidence="2 3">
    <name type="scientific">Xanthomonas populi</name>
    <dbReference type="NCBI Taxonomy" id="53414"/>
    <lineage>
        <taxon>Bacteria</taxon>
        <taxon>Pseudomonadati</taxon>
        <taxon>Pseudomonadota</taxon>
        <taxon>Gammaproteobacteria</taxon>
        <taxon>Lysobacterales</taxon>
        <taxon>Lysobacteraceae</taxon>
        <taxon>Xanthomonas</taxon>
    </lineage>
</organism>
<evidence type="ECO:0000313" key="2">
    <source>
        <dbReference type="EMBL" id="PPU95719.1"/>
    </source>
</evidence>
<dbReference type="AlphaFoldDB" id="A0A2S7ERH6"/>
<dbReference type="EMBL" id="MDEJ01000037">
    <property type="protein sequence ID" value="PPU95719.1"/>
    <property type="molecule type" value="Genomic_DNA"/>
</dbReference>
<evidence type="ECO:0008006" key="4">
    <source>
        <dbReference type="Google" id="ProtNLM"/>
    </source>
</evidence>
<name>A0A2S7ERH6_9XANT</name>
<comment type="caution">
    <text evidence="2">The sequence shown here is derived from an EMBL/GenBank/DDBJ whole genome shotgun (WGS) entry which is preliminary data.</text>
</comment>
<feature type="chain" id="PRO_5015639863" description="Secreted protein" evidence="1">
    <location>
        <begin position="32"/>
        <end position="272"/>
    </location>
</feature>
<dbReference type="OrthoDB" id="7202514at2"/>
<protein>
    <recommendedName>
        <fullName evidence="4">Secreted protein</fullName>
    </recommendedName>
</protein>
<evidence type="ECO:0000313" key="3">
    <source>
        <dbReference type="Proteomes" id="UP000239939"/>
    </source>
</evidence>
<evidence type="ECO:0000256" key="1">
    <source>
        <dbReference type="SAM" id="SignalP"/>
    </source>
</evidence>
<accession>A0A2S7ERH6</accession>
<keyword evidence="1" id="KW-0732">Signal</keyword>
<feature type="signal peptide" evidence="1">
    <location>
        <begin position="1"/>
        <end position="31"/>
    </location>
</feature>